<keyword evidence="3" id="KW-1185">Reference proteome</keyword>
<accession>A0A9Q0MCG4</accession>
<dbReference type="Proteomes" id="UP001142055">
    <property type="component" value="Chromosome 1"/>
</dbReference>
<name>A0A9Q0MCG4_BLOTA</name>
<comment type="caution">
    <text evidence="2">The sequence shown here is derived from an EMBL/GenBank/DDBJ whole genome shotgun (WGS) entry which is preliminary data.</text>
</comment>
<feature type="compositionally biased region" description="Basic and acidic residues" evidence="1">
    <location>
        <begin position="80"/>
        <end position="95"/>
    </location>
</feature>
<dbReference type="EMBL" id="JAPWDV010000001">
    <property type="protein sequence ID" value="KAJ6221702.1"/>
    <property type="molecule type" value="Genomic_DNA"/>
</dbReference>
<evidence type="ECO:0000313" key="3">
    <source>
        <dbReference type="Proteomes" id="UP001142055"/>
    </source>
</evidence>
<gene>
    <name evidence="2" type="ORF">RDWZM_000247</name>
</gene>
<feature type="region of interest" description="Disordered" evidence="1">
    <location>
        <begin position="76"/>
        <end position="95"/>
    </location>
</feature>
<evidence type="ECO:0000256" key="1">
    <source>
        <dbReference type="SAM" id="MobiDB-lite"/>
    </source>
</evidence>
<reference evidence="2" key="1">
    <citation type="submission" date="2022-12" db="EMBL/GenBank/DDBJ databases">
        <title>Genome assemblies of Blomia tropicalis.</title>
        <authorList>
            <person name="Cui Y."/>
        </authorList>
    </citation>
    <scope>NUCLEOTIDE SEQUENCE</scope>
    <source>
        <tissue evidence="2">Adult mites</tissue>
    </source>
</reference>
<proteinExistence type="predicted"/>
<protein>
    <submittedName>
        <fullName evidence="2">Uncharacterized protein</fullName>
    </submittedName>
</protein>
<dbReference type="AlphaFoldDB" id="A0A9Q0MCG4"/>
<sequence length="95" mass="10825">MVDRTFTQQCESIRTLPFGIIWYTNTLRHGELRRRRGKLVSSGFLMESSTNGQGQTPQNEFIVKVCLANLNGKSMNKSETVNRDANDQKSTSKRD</sequence>
<evidence type="ECO:0000313" key="2">
    <source>
        <dbReference type="EMBL" id="KAJ6221702.1"/>
    </source>
</evidence>
<organism evidence="2 3">
    <name type="scientific">Blomia tropicalis</name>
    <name type="common">Mite</name>
    <dbReference type="NCBI Taxonomy" id="40697"/>
    <lineage>
        <taxon>Eukaryota</taxon>
        <taxon>Metazoa</taxon>
        <taxon>Ecdysozoa</taxon>
        <taxon>Arthropoda</taxon>
        <taxon>Chelicerata</taxon>
        <taxon>Arachnida</taxon>
        <taxon>Acari</taxon>
        <taxon>Acariformes</taxon>
        <taxon>Sarcoptiformes</taxon>
        <taxon>Astigmata</taxon>
        <taxon>Glycyphagoidea</taxon>
        <taxon>Echimyopodidae</taxon>
        <taxon>Blomia</taxon>
    </lineage>
</organism>